<dbReference type="EMBL" id="JXTB01000596">
    <property type="protein sequence ID" value="PON35780.1"/>
    <property type="molecule type" value="Genomic_DNA"/>
</dbReference>
<accession>A0A2P5AGX6</accession>
<gene>
    <name evidence="1" type="ORF">PanWU01x14_333460</name>
</gene>
<evidence type="ECO:0000313" key="2">
    <source>
        <dbReference type="Proteomes" id="UP000237105"/>
    </source>
</evidence>
<sequence length="99" mass="10710">MMTDGKSRILVAYHEVGHAICGSLSTMGLKGKLEGICPLTNVDAKEASIVSFPLKNSSSDAILHRNVMKPRSQDRSLKIHLSNGDTDDNIRIVRSCGSD</sequence>
<dbReference type="Proteomes" id="UP000237105">
    <property type="component" value="Unassembled WGS sequence"/>
</dbReference>
<reference evidence="2" key="1">
    <citation type="submission" date="2016-06" db="EMBL/GenBank/DDBJ databases">
        <title>Parallel loss of symbiosis genes in relatives of nitrogen-fixing non-legume Parasponia.</title>
        <authorList>
            <person name="Van Velzen R."/>
            <person name="Holmer R."/>
            <person name="Bu F."/>
            <person name="Rutten L."/>
            <person name="Van Zeijl A."/>
            <person name="Liu W."/>
            <person name="Santuari L."/>
            <person name="Cao Q."/>
            <person name="Sharma T."/>
            <person name="Shen D."/>
            <person name="Roswanjaya Y."/>
            <person name="Wardhani T."/>
            <person name="Kalhor M.S."/>
            <person name="Jansen J."/>
            <person name="Van den Hoogen J."/>
            <person name="Gungor B."/>
            <person name="Hartog M."/>
            <person name="Hontelez J."/>
            <person name="Verver J."/>
            <person name="Yang W.-C."/>
            <person name="Schijlen E."/>
            <person name="Repin R."/>
            <person name="Schilthuizen M."/>
            <person name="Schranz E."/>
            <person name="Heidstra R."/>
            <person name="Miyata K."/>
            <person name="Fedorova E."/>
            <person name="Kohlen W."/>
            <person name="Bisseling T."/>
            <person name="Smit S."/>
            <person name="Geurts R."/>
        </authorList>
    </citation>
    <scope>NUCLEOTIDE SEQUENCE [LARGE SCALE GENOMIC DNA]</scope>
    <source>
        <strain evidence="2">cv. WU1-14</strain>
    </source>
</reference>
<proteinExistence type="predicted"/>
<evidence type="ECO:0000313" key="1">
    <source>
        <dbReference type="EMBL" id="PON35780.1"/>
    </source>
</evidence>
<keyword evidence="2" id="KW-1185">Reference proteome</keyword>
<dbReference type="AlphaFoldDB" id="A0A2P5AGX6"/>
<organism evidence="1 2">
    <name type="scientific">Parasponia andersonii</name>
    <name type="common">Sponia andersonii</name>
    <dbReference type="NCBI Taxonomy" id="3476"/>
    <lineage>
        <taxon>Eukaryota</taxon>
        <taxon>Viridiplantae</taxon>
        <taxon>Streptophyta</taxon>
        <taxon>Embryophyta</taxon>
        <taxon>Tracheophyta</taxon>
        <taxon>Spermatophyta</taxon>
        <taxon>Magnoliopsida</taxon>
        <taxon>eudicotyledons</taxon>
        <taxon>Gunneridae</taxon>
        <taxon>Pentapetalae</taxon>
        <taxon>rosids</taxon>
        <taxon>fabids</taxon>
        <taxon>Rosales</taxon>
        <taxon>Cannabaceae</taxon>
        <taxon>Parasponia</taxon>
    </lineage>
</organism>
<name>A0A2P5AGX6_PARAD</name>
<protein>
    <submittedName>
        <fullName evidence="1">Peptidase M</fullName>
    </submittedName>
</protein>
<comment type="caution">
    <text evidence="1">The sequence shown here is derived from an EMBL/GenBank/DDBJ whole genome shotgun (WGS) entry which is preliminary data.</text>
</comment>